<comment type="similarity">
    <text evidence="2">Belongs to the nucleoporin interacting component (NIC) family.</text>
</comment>
<dbReference type="AlphaFoldDB" id="A0A0G4IB27"/>
<evidence type="ECO:0000313" key="5">
    <source>
        <dbReference type="EMBL" id="CEM54401.1"/>
    </source>
</evidence>
<evidence type="ECO:0000256" key="4">
    <source>
        <dbReference type="SAM" id="MobiDB-lite"/>
    </source>
</evidence>
<comment type="subcellular location">
    <subcellularLocation>
        <location evidence="1">Nucleus envelope</location>
    </subcellularLocation>
</comment>
<dbReference type="VEuPathDB" id="CryptoDB:Cvel_12756"/>
<dbReference type="InterPro" id="IPR007231">
    <property type="entry name" value="Nucleoporin_int_Nup93/Nic96"/>
</dbReference>
<protein>
    <recommendedName>
        <fullName evidence="6">Nuclear pore protein</fullName>
    </recommendedName>
</protein>
<dbReference type="EMBL" id="CDMZ01005785">
    <property type="protein sequence ID" value="CEM54401.1"/>
    <property type="molecule type" value="Genomic_DNA"/>
</dbReference>
<name>A0A0G4IB27_9ALVE</name>
<evidence type="ECO:0000256" key="2">
    <source>
        <dbReference type="ARBA" id="ARBA00010186"/>
    </source>
</evidence>
<dbReference type="GO" id="GO:0017056">
    <property type="term" value="F:structural constituent of nuclear pore"/>
    <property type="evidence" value="ECO:0007669"/>
    <property type="project" value="InterPro"/>
</dbReference>
<dbReference type="GO" id="GO:0005643">
    <property type="term" value="C:nuclear pore"/>
    <property type="evidence" value="ECO:0007669"/>
    <property type="project" value="InterPro"/>
</dbReference>
<gene>
    <name evidence="5" type="ORF">Cvel_12756</name>
</gene>
<dbReference type="GO" id="GO:0016973">
    <property type="term" value="P:poly(A)+ mRNA export from nucleus"/>
    <property type="evidence" value="ECO:0007669"/>
    <property type="project" value="TreeGrafter"/>
</dbReference>
<feature type="region of interest" description="Disordered" evidence="4">
    <location>
        <begin position="1088"/>
        <end position="1109"/>
    </location>
</feature>
<sequence>MFGAQGTGGAAPPAAPAGGGRAALTVPSLESSISHAKRTLPIVMPDRRFRNPGVIFQEAREMVAADDRTRVAPGQTDPFYTNEARKLQQMVREHRIGAGSNGFGIASTEASRLPDTCVTDFIQARLEHSMLTLINEAFSSSFKETAEKMHDRLETEWEEQEEQLVQWLKSCLPQQSQIVDELLPPKSGTATVSDRLPPRTGIVLRPRGRAGAALSASERELVQMLGSREQFTGGLPDSATNAKLLSIEGLPAKYAPAVSNMWGTAERLIAFVAGRGGQVVHGLARPFVRAVCGAVRALEVSFVENVERAVDTRERMLAGEENVSDRMKLLVAYGRSLTRDSSFPLTGEHYWMLLFWAWRSGFGDVCFELGRQLESEGFKQTTEGGGLQSDDGVPPQIGNLAWKVCKELNTRRIRGGGQEMGDDGEDDAWRSQNYSEEGREVDLKTSLLHFGQAVDKMQGLAMAHNTSVFEAVNHYRGLEEGQTDGGGMGGYLGFGGGMGGGPFTPGTMGRGTPYGGVQGYDGGRSGSENVRLMRSLCPEALALCAFVAGQDDHLRYTNILDESRCQDQSSRTWLMFSHALRLYFENAPDDFASFDTTSWMGGRQQESSVPLQTLTKAVGEVGQSVMKNRPGESVQAVVSSAGGIPGEQSGSALNFAASLFSTLQVSSALRWMIEHDMEALVRPALQIALALSVSGVLPSLVPDDSGDPIASSSSSAGAAGANFSFDASTAEAQGLGGPFEEETNMNRPLPDKRVGGALDHLEAAFGHGSLEVWRAVARHSVDWDIETQVVYLQALPLSTRAPMLADLLVAAASAPVSRDLSGDYGQSHQDAAKTNALEARAAIELLGSVTVRGKVEFGLLHSLLGGGDHQKALVEARRVLIPAGEAAFRVGKYLAALKLFYMAHCYKDALRALLVCLRKLALASTRAGGGLGRGAEADREKEDEWLCWAVGSSGGARAEVEKYFQIFRERGNEPEFELSQEDLEPLEVLSCVVAFLAEASAGLRAPIASRIQMLSDAILRLDEFRIMPVEENDVSLPFRAELADTLPDATHLYVLSLAEVLKRDPERSREEVVNRAWLLRERLAQMTSGNTQMGTETGAGGSPPAFPSLRPETGVALNELILAA</sequence>
<dbReference type="GO" id="GO:0006606">
    <property type="term" value="P:protein import into nucleus"/>
    <property type="evidence" value="ECO:0007669"/>
    <property type="project" value="TreeGrafter"/>
</dbReference>
<evidence type="ECO:0000256" key="1">
    <source>
        <dbReference type="ARBA" id="ARBA00004259"/>
    </source>
</evidence>
<dbReference type="PANTHER" id="PTHR11225">
    <property type="entry name" value="NUCLEAR PORE COMPLEX PROTEIN NUP93 NUCLEOPORIN NUP93 DEAD EYE PROTEIN"/>
    <property type="match status" value="1"/>
</dbReference>
<dbReference type="PANTHER" id="PTHR11225:SF4">
    <property type="entry name" value="NUCLEAR PORE COMPLEX PROTEIN NUP93"/>
    <property type="match status" value="1"/>
</dbReference>
<proteinExistence type="inferred from homology"/>
<keyword evidence="3" id="KW-0539">Nucleus</keyword>
<feature type="region of interest" description="Disordered" evidence="4">
    <location>
        <begin position="1"/>
        <end position="22"/>
    </location>
</feature>
<organism evidence="5">
    <name type="scientific">Chromera velia CCMP2878</name>
    <dbReference type="NCBI Taxonomy" id="1169474"/>
    <lineage>
        <taxon>Eukaryota</taxon>
        <taxon>Sar</taxon>
        <taxon>Alveolata</taxon>
        <taxon>Colpodellida</taxon>
        <taxon>Chromeraceae</taxon>
        <taxon>Chromera</taxon>
    </lineage>
</organism>
<evidence type="ECO:0000256" key="3">
    <source>
        <dbReference type="ARBA" id="ARBA00023242"/>
    </source>
</evidence>
<accession>A0A0G4IB27</accession>
<evidence type="ECO:0008006" key="6">
    <source>
        <dbReference type="Google" id="ProtNLM"/>
    </source>
</evidence>
<reference evidence="5" key="1">
    <citation type="submission" date="2014-11" db="EMBL/GenBank/DDBJ databases">
        <authorList>
            <person name="Otto D Thomas"/>
            <person name="Naeem Raeece"/>
        </authorList>
    </citation>
    <scope>NUCLEOTIDE SEQUENCE</scope>
</reference>